<reference evidence="1" key="1">
    <citation type="submission" date="2022-01" db="EMBL/GenBank/DDBJ databases">
        <title>Genome Sequence Resource for Two Populations of Ditylenchus destructor, the Migratory Endoparasitic Phytonematode.</title>
        <authorList>
            <person name="Zhang H."/>
            <person name="Lin R."/>
            <person name="Xie B."/>
        </authorList>
    </citation>
    <scope>NUCLEOTIDE SEQUENCE</scope>
    <source>
        <strain evidence="1">BazhouSP</strain>
    </source>
</reference>
<sequence length="154" mass="18128">MDSSNDRVIYYRWTRGKAEILNENQIQKLLVDFFKKIVEGCGFEEPMSVGNSSNDHICVVANNNCCTKIRFNPKCAKYFPQDVLDKLNDNEEKRNYVKCLRLLVRNAVEASGGKKQRKKTRDYNDERFTALMLIEAVLYYRRWSLDDWIRNCPA</sequence>
<organism evidence="1 2">
    <name type="scientific">Ditylenchus destructor</name>
    <dbReference type="NCBI Taxonomy" id="166010"/>
    <lineage>
        <taxon>Eukaryota</taxon>
        <taxon>Metazoa</taxon>
        <taxon>Ecdysozoa</taxon>
        <taxon>Nematoda</taxon>
        <taxon>Chromadorea</taxon>
        <taxon>Rhabditida</taxon>
        <taxon>Tylenchina</taxon>
        <taxon>Tylenchomorpha</taxon>
        <taxon>Sphaerularioidea</taxon>
        <taxon>Anguinidae</taxon>
        <taxon>Anguininae</taxon>
        <taxon>Ditylenchus</taxon>
    </lineage>
</organism>
<keyword evidence="2" id="KW-1185">Reference proteome</keyword>
<dbReference type="Proteomes" id="UP001201812">
    <property type="component" value="Unassembled WGS sequence"/>
</dbReference>
<evidence type="ECO:0000313" key="2">
    <source>
        <dbReference type="Proteomes" id="UP001201812"/>
    </source>
</evidence>
<comment type="caution">
    <text evidence="1">The sequence shown here is derived from an EMBL/GenBank/DDBJ whole genome shotgun (WGS) entry which is preliminary data.</text>
</comment>
<dbReference type="AlphaFoldDB" id="A0AAD4MEJ6"/>
<protein>
    <submittedName>
        <fullName evidence="1">Uncharacterized protein</fullName>
    </submittedName>
</protein>
<evidence type="ECO:0000313" key="1">
    <source>
        <dbReference type="EMBL" id="KAI1690793.1"/>
    </source>
</evidence>
<dbReference type="EMBL" id="JAKKPZ010001086">
    <property type="protein sequence ID" value="KAI1690793.1"/>
    <property type="molecule type" value="Genomic_DNA"/>
</dbReference>
<gene>
    <name evidence="1" type="ORF">DdX_22295</name>
</gene>
<proteinExistence type="predicted"/>
<accession>A0AAD4MEJ6</accession>
<name>A0AAD4MEJ6_9BILA</name>